<dbReference type="AlphaFoldDB" id="A0A8J6NHP9"/>
<evidence type="ECO:0000313" key="2">
    <source>
        <dbReference type="Proteomes" id="UP000614469"/>
    </source>
</evidence>
<accession>A0A8J6NHP9</accession>
<comment type="caution">
    <text evidence="1">The sequence shown here is derived from an EMBL/GenBank/DDBJ whole genome shotgun (WGS) entry which is preliminary data.</text>
</comment>
<reference evidence="1 2" key="1">
    <citation type="submission" date="2020-08" db="EMBL/GenBank/DDBJ databases">
        <title>Bridging the membrane lipid divide: bacteria of the FCB group superphylum have the potential to synthesize archaeal ether lipids.</title>
        <authorList>
            <person name="Villanueva L."/>
            <person name="Von Meijenfeldt F.A.B."/>
            <person name="Westbye A.B."/>
            <person name="Yadav S."/>
            <person name="Hopmans E.C."/>
            <person name="Dutilh B.E."/>
            <person name="Sinninghe Damste J.S."/>
        </authorList>
    </citation>
    <scope>NUCLEOTIDE SEQUENCE [LARGE SCALE GENOMIC DNA]</scope>
    <source>
        <strain evidence="1">NIOZ-UU36</strain>
    </source>
</reference>
<organism evidence="1 2">
    <name type="scientific">Candidatus Desulfolinea nitratireducens</name>
    <dbReference type="NCBI Taxonomy" id="2841698"/>
    <lineage>
        <taxon>Bacteria</taxon>
        <taxon>Bacillati</taxon>
        <taxon>Chloroflexota</taxon>
        <taxon>Anaerolineae</taxon>
        <taxon>Anaerolineales</taxon>
        <taxon>Anaerolineales incertae sedis</taxon>
        <taxon>Candidatus Desulfolinea</taxon>
    </lineage>
</organism>
<gene>
    <name evidence="1" type="ORF">H8E29_02445</name>
</gene>
<name>A0A8J6NHP9_9CHLR</name>
<sequence length="234" mass="26073">MSAIRGCGNRVVGGVYAEVKTGDEGVPIEAFLVDPPSPVDAQALGLTDKGVRLVQLGETWHVFDIVGENYYPNVADFVEEGRWMGVSRRLPSNLDFSKIDPVKSRLVLLHRRAIISNVEEAGFLNLPHICPKGIAEHEAGMLDEMCAGLWWHDLSSRHLDDTLMRTLKGGTHYKAWPRPKGSEKPERTLGIFMTLPISNLTVIKGRNEAENVRVEKIYQTVASKSRLPVTMEEE</sequence>
<dbReference type="Proteomes" id="UP000614469">
    <property type="component" value="Unassembled WGS sequence"/>
</dbReference>
<proteinExistence type="predicted"/>
<protein>
    <submittedName>
        <fullName evidence="1">Uncharacterized protein</fullName>
    </submittedName>
</protein>
<evidence type="ECO:0000313" key="1">
    <source>
        <dbReference type="EMBL" id="MBC8334100.1"/>
    </source>
</evidence>
<dbReference type="EMBL" id="JACNJN010000047">
    <property type="protein sequence ID" value="MBC8334100.1"/>
    <property type="molecule type" value="Genomic_DNA"/>
</dbReference>